<comment type="function">
    <text evidence="1">Dynein-attachment factor required for cilia motility.</text>
</comment>
<evidence type="ECO:0000256" key="3">
    <source>
        <dbReference type="ARBA" id="ARBA00004496"/>
    </source>
</evidence>
<dbReference type="PANTHER" id="PTHR28572">
    <property type="entry name" value="COILED-COIL DOMAIN-CONTAINING PROTEIN 103"/>
    <property type="match status" value="1"/>
</dbReference>
<sequence>MGSADFKSLEDELIDNVEKDVRYWQQNDAKLRAVKNVSTYQEFSDIVKAAHLRPLTKKEIECKSNPSVVWNNVATCNMQDNSKQSSDSISDVDIIKDNIPSACSPKVQEFIVSFRRLNAAKHRYKYLSLHGAEHVASTFHNEEIPPSVLVELLETLLIFPSNSVPDIVAVTRLLDVITGTKRFELAIEFLSSTELDTLCNLFDKLEESLKSGQQDLAEQGVTEWSLSTLRRKYKV</sequence>
<keyword evidence="5" id="KW-0963">Cytoplasm</keyword>
<dbReference type="Proteomes" id="UP000694846">
    <property type="component" value="Unplaced"/>
</dbReference>
<keyword evidence="14" id="KW-1185">Reference proteome</keyword>
<dbReference type="PANTHER" id="PTHR28572:SF1">
    <property type="entry name" value="COILED-COIL DOMAIN-CONTAINING PROTEIN 103"/>
    <property type="match status" value="1"/>
</dbReference>
<feature type="domain" description="RNA-polymerase II-associated protein 3-like C-terminal" evidence="11">
    <location>
        <begin position="108"/>
        <end position="194"/>
    </location>
</feature>
<dbReference type="Pfam" id="PF13877">
    <property type="entry name" value="RPAP3_C"/>
    <property type="match status" value="1"/>
</dbReference>
<dbReference type="InterPro" id="IPR025986">
    <property type="entry name" value="RPAP3-like_C"/>
</dbReference>
<comment type="subunit">
    <text evidence="4">Homodimer.</text>
</comment>
<dbReference type="GO" id="GO:0036157">
    <property type="term" value="C:outer dynein arm"/>
    <property type="evidence" value="ECO:0007669"/>
    <property type="project" value="InterPro"/>
</dbReference>
<evidence type="ECO:0000256" key="4">
    <source>
        <dbReference type="ARBA" id="ARBA00011738"/>
    </source>
</evidence>
<dbReference type="GO" id="GO:0003351">
    <property type="term" value="P:epithelial cilium movement involved in extracellular fluid movement"/>
    <property type="evidence" value="ECO:0007669"/>
    <property type="project" value="TreeGrafter"/>
</dbReference>
<comment type="similarity">
    <text evidence="10">Belongs to the DNAAF19/PR46b family.</text>
</comment>
<proteinExistence type="inferred from homology"/>
<dbReference type="InterPro" id="IPR031733">
    <property type="entry name" value="Dynein_attach_N"/>
</dbReference>
<reference evidence="13" key="1">
    <citation type="submission" date="2018-04" db="EMBL/GenBank/DDBJ databases">
        <title>Transcriptome assembly of Sipha flava.</title>
        <authorList>
            <person name="Scully E.D."/>
            <person name="Geib S.M."/>
            <person name="Palmer N.A."/>
            <person name="Koch K."/>
            <person name="Bradshaw J."/>
            <person name="Heng-Moss T."/>
            <person name="Sarath G."/>
        </authorList>
    </citation>
    <scope>NUCLEOTIDE SEQUENCE</scope>
</reference>
<evidence type="ECO:0000256" key="1">
    <source>
        <dbReference type="ARBA" id="ARBA00004048"/>
    </source>
</evidence>
<evidence type="ECO:0000256" key="10">
    <source>
        <dbReference type="ARBA" id="ARBA00049986"/>
    </source>
</evidence>
<protein>
    <submittedName>
        <fullName evidence="13 15">Coiled-coil domain-containing protein</fullName>
    </submittedName>
</protein>
<evidence type="ECO:0000256" key="2">
    <source>
        <dbReference type="ARBA" id="ARBA00004230"/>
    </source>
</evidence>
<evidence type="ECO:0000313" key="15">
    <source>
        <dbReference type="RefSeq" id="XP_025409862.1"/>
    </source>
</evidence>
<dbReference type="GO" id="GO:0036159">
    <property type="term" value="P:inner dynein arm assembly"/>
    <property type="evidence" value="ECO:0007669"/>
    <property type="project" value="TreeGrafter"/>
</dbReference>
<dbReference type="GO" id="GO:0007368">
    <property type="term" value="P:determination of left/right symmetry"/>
    <property type="evidence" value="ECO:0007669"/>
    <property type="project" value="TreeGrafter"/>
</dbReference>
<feature type="domain" description="Dynein attachment factor N-terminal" evidence="12">
    <location>
        <begin position="5"/>
        <end position="71"/>
    </location>
</feature>
<keyword evidence="7" id="KW-0282">Flagellum</keyword>
<name>A0A2S2QDB9_9HEMI</name>
<evidence type="ECO:0000256" key="5">
    <source>
        <dbReference type="ARBA" id="ARBA00022490"/>
    </source>
</evidence>
<evidence type="ECO:0000256" key="7">
    <source>
        <dbReference type="ARBA" id="ARBA00022846"/>
    </source>
</evidence>
<keyword evidence="6" id="KW-0970">Cilium biogenesis/degradation</keyword>
<organism evidence="13">
    <name type="scientific">Sipha flava</name>
    <name type="common">yellow sugarcane aphid</name>
    <dbReference type="NCBI Taxonomy" id="143950"/>
    <lineage>
        <taxon>Eukaryota</taxon>
        <taxon>Metazoa</taxon>
        <taxon>Ecdysozoa</taxon>
        <taxon>Arthropoda</taxon>
        <taxon>Hexapoda</taxon>
        <taxon>Insecta</taxon>
        <taxon>Pterygota</taxon>
        <taxon>Neoptera</taxon>
        <taxon>Paraneoptera</taxon>
        <taxon>Hemiptera</taxon>
        <taxon>Sternorrhyncha</taxon>
        <taxon>Aphidomorpha</taxon>
        <taxon>Aphidoidea</taxon>
        <taxon>Aphididae</taxon>
        <taxon>Sipha</taxon>
    </lineage>
</organism>
<comment type="subcellular location">
    <subcellularLocation>
        <location evidence="2">Cell projection</location>
        <location evidence="2">Cilium</location>
        <location evidence="2">Flagellum</location>
    </subcellularLocation>
    <subcellularLocation>
        <location evidence="3">Cytoplasm</location>
    </subcellularLocation>
</comment>
<dbReference type="GO" id="GO:0005576">
    <property type="term" value="C:extracellular region"/>
    <property type="evidence" value="ECO:0007669"/>
    <property type="project" value="GOC"/>
</dbReference>
<dbReference type="AlphaFoldDB" id="A0A2S2QDB9"/>
<keyword evidence="8" id="KW-0969">Cilium</keyword>
<dbReference type="OrthoDB" id="447931at2759"/>
<dbReference type="InterPro" id="IPR042422">
    <property type="entry name" value="CC103"/>
</dbReference>
<accession>A0A2S2QDB9</accession>
<dbReference type="Pfam" id="PF15867">
    <property type="entry name" value="Dynein_attach_N"/>
    <property type="match status" value="1"/>
</dbReference>
<dbReference type="GO" id="GO:0031514">
    <property type="term" value="C:motile cilium"/>
    <property type="evidence" value="ECO:0007669"/>
    <property type="project" value="UniProtKB-SubCell"/>
</dbReference>
<evidence type="ECO:0000256" key="9">
    <source>
        <dbReference type="ARBA" id="ARBA00023273"/>
    </source>
</evidence>
<reference evidence="15" key="2">
    <citation type="submission" date="2025-04" db="UniProtKB">
        <authorList>
            <consortium name="RefSeq"/>
        </authorList>
    </citation>
    <scope>IDENTIFICATION</scope>
    <source>
        <tissue evidence="15">Whole body</tissue>
    </source>
</reference>
<evidence type="ECO:0000256" key="8">
    <source>
        <dbReference type="ARBA" id="ARBA00023069"/>
    </source>
</evidence>
<evidence type="ECO:0000313" key="14">
    <source>
        <dbReference type="Proteomes" id="UP000694846"/>
    </source>
</evidence>
<gene>
    <name evidence="13" type="primary">Ccdc103</name>
    <name evidence="15" type="synonym">LOC112683177</name>
    <name evidence="13" type="ORF">g.23867</name>
</gene>
<evidence type="ECO:0000256" key="6">
    <source>
        <dbReference type="ARBA" id="ARBA00022794"/>
    </source>
</evidence>
<dbReference type="RefSeq" id="XP_025409862.1">
    <property type="nucleotide sequence ID" value="XM_025554077.1"/>
</dbReference>
<evidence type="ECO:0000313" key="13">
    <source>
        <dbReference type="EMBL" id="MBY75510.1"/>
    </source>
</evidence>
<keyword evidence="9" id="KW-0966">Cell projection</keyword>
<dbReference type="EMBL" id="GGMS01006307">
    <property type="protein sequence ID" value="MBY75510.1"/>
    <property type="molecule type" value="Transcribed_RNA"/>
</dbReference>
<evidence type="ECO:0000259" key="12">
    <source>
        <dbReference type="Pfam" id="PF15867"/>
    </source>
</evidence>
<evidence type="ECO:0000259" key="11">
    <source>
        <dbReference type="Pfam" id="PF13877"/>
    </source>
</evidence>